<dbReference type="GO" id="GO:0007155">
    <property type="term" value="P:cell adhesion"/>
    <property type="evidence" value="ECO:0007669"/>
    <property type="project" value="InterPro"/>
</dbReference>
<sequence length="463" mass="48570">MAGLSSPGIGSGLDVTGIVTGLVQSEQAPFESRIASQEQTATSKITAFGSLVSAVSAFEDAAKKLNDATNFELNKISPTSNEFFSTSVTSEAAPSSFKVEVVSIAQGQKITSGAYADDDTVGSGTMSLTVNGSTLDLTLDGTETLRDLKDKINEAEGNPGITASIVTDNDGQHLVFTSDDIGLDNAITIAVTDDDGNDADALGLSKFAFSGTDTADMLQTQEPKDAEILIDNFLRVTQSSNLFTDAIEGVSINVKKANDVGDNNAITVSQDTSAVGEALAEFASSYNTFLETSVSLGRVNSESQIVGKLVGESLLRSLTSQVKNILSGSESNGGLSLAALGITTTREGLLDVDETVLKSGVDNNFEGVKNLFVGDDSIMGKLTETLEGYTGGDGLIQVKINSYKTTLDRLDEERANFAEKMTALENRLFSQFNAMDLLVGQLNSTGSYLTAQLDSLPGVVKQN</sequence>
<dbReference type="InterPro" id="IPR040026">
    <property type="entry name" value="FliD"/>
</dbReference>
<dbReference type="GO" id="GO:0071973">
    <property type="term" value="P:bacterial-type flagellum-dependent cell motility"/>
    <property type="evidence" value="ECO:0007669"/>
    <property type="project" value="TreeGrafter"/>
</dbReference>
<protein>
    <recommendedName>
        <fullName evidence="5">Flagellar hook-associated protein 2</fullName>
        <shortName evidence="5">HAP2</shortName>
    </recommendedName>
    <alternativeName>
        <fullName evidence="5">Flagellar cap protein</fullName>
    </alternativeName>
</protein>
<comment type="subcellular location">
    <subcellularLocation>
        <location evidence="5">Secreted</location>
    </subcellularLocation>
    <subcellularLocation>
        <location evidence="5">Bacterial flagellum</location>
    </subcellularLocation>
</comment>
<dbReference type="PANTHER" id="PTHR30288">
    <property type="entry name" value="FLAGELLAR CAP/ASSEMBLY PROTEIN FLID"/>
    <property type="match status" value="1"/>
</dbReference>
<keyword evidence="3 5" id="KW-0175">Coiled coil</keyword>
<dbReference type="RefSeq" id="WP_155695377.1">
    <property type="nucleotide sequence ID" value="NZ_WOCD01000003.1"/>
</dbReference>
<keyword evidence="9" id="KW-1185">Reference proteome</keyword>
<feature type="domain" description="Flagellar hook-associated protein 2 C-terminal" evidence="7">
    <location>
        <begin position="224"/>
        <end position="444"/>
    </location>
</feature>
<evidence type="ECO:0000259" key="6">
    <source>
        <dbReference type="Pfam" id="PF02465"/>
    </source>
</evidence>
<keyword evidence="8" id="KW-0282">Flagellum</keyword>
<proteinExistence type="inferred from homology"/>
<accession>A0A6N8F9P8</accession>
<dbReference type="InterPro" id="IPR010809">
    <property type="entry name" value="FliD_C"/>
</dbReference>
<gene>
    <name evidence="8" type="primary">fliD</name>
    <name evidence="8" type="ORF">GNP35_06615</name>
</gene>
<dbReference type="Pfam" id="PF07195">
    <property type="entry name" value="FliD_C"/>
    <property type="match status" value="1"/>
</dbReference>
<keyword evidence="5" id="KW-0964">Secreted</keyword>
<dbReference type="Pfam" id="PF07196">
    <property type="entry name" value="Flagellin_IN"/>
    <property type="match status" value="1"/>
</dbReference>
<dbReference type="AlphaFoldDB" id="A0A6N8F9P8"/>
<dbReference type="EMBL" id="WOCD01000003">
    <property type="protein sequence ID" value="MUH72179.1"/>
    <property type="molecule type" value="Genomic_DNA"/>
</dbReference>
<evidence type="ECO:0000256" key="4">
    <source>
        <dbReference type="ARBA" id="ARBA00023143"/>
    </source>
</evidence>
<comment type="similarity">
    <text evidence="1 5">Belongs to the FliD family.</text>
</comment>
<dbReference type="PANTHER" id="PTHR30288:SF0">
    <property type="entry name" value="FLAGELLAR HOOK-ASSOCIATED PROTEIN 2"/>
    <property type="match status" value="1"/>
</dbReference>
<dbReference type="GO" id="GO:0005576">
    <property type="term" value="C:extracellular region"/>
    <property type="evidence" value="ECO:0007669"/>
    <property type="project" value="UniProtKB-SubCell"/>
</dbReference>
<feature type="domain" description="Flagellar hook-associated protein 2 N-terminal" evidence="6">
    <location>
        <begin position="11"/>
        <end position="108"/>
    </location>
</feature>
<evidence type="ECO:0000313" key="9">
    <source>
        <dbReference type="Proteomes" id="UP000439994"/>
    </source>
</evidence>
<evidence type="ECO:0000313" key="8">
    <source>
        <dbReference type="EMBL" id="MUH72179.1"/>
    </source>
</evidence>
<dbReference type="GO" id="GO:0009424">
    <property type="term" value="C:bacterial-type flagellum hook"/>
    <property type="evidence" value="ECO:0007669"/>
    <property type="project" value="UniProtKB-UniRule"/>
</dbReference>
<reference evidence="8 9" key="1">
    <citation type="submission" date="2019-11" db="EMBL/GenBank/DDBJ databases">
        <title>P. haliotis isolates from Z. marina roots.</title>
        <authorList>
            <person name="Cohen M."/>
            <person name="Jospin G."/>
            <person name="Eisen J.A."/>
            <person name="Coil D.A."/>
        </authorList>
    </citation>
    <scope>NUCLEOTIDE SEQUENCE [LARGE SCALE GENOMIC DNA]</scope>
    <source>
        <strain evidence="8 9">UCD-MCMsp1aY</strain>
    </source>
</reference>
<evidence type="ECO:0000256" key="5">
    <source>
        <dbReference type="RuleBase" id="RU362066"/>
    </source>
</evidence>
<dbReference type="InterPro" id="IPR003481">
    <property type="entry name" value="FliD_N"/>
</dbReference>
<dbReference type="Proteomes" id="UP000439994">
    <property type="component" value="Unassembled WGS sequence"/>
</dbReference>
<evidence type="ECO:0000256" key="3">
    <source>
        <dbReference type="ARBA" id="ARBA00023054"/>
    </source>
</evidence>
<comment type="subunit">
    <text evidence="2 5">Homopentamer.</text>
</comment>
<dbReference type="InterPro" id="IPR010810">
    <property type="entry name" value="Flagellin_hook_IN_motif"/>
</dbReference>
<keyword evidence="8" id="KW-0969">Cilium</keyword>
<dbReference type="Pfam" id="PF02465">
    <property type="entry name" value="FliD_N"/>
    <property type="match status" value="1"/>
</dbReference>
<dbReference type="OrthoDB" id="9810816at2"/>
<keyword evidence="8" id="KW-0966">Cell projection</keyword>
<keyword evidence="4 5" id="KW-0975">Bacterial flagellum</keyword>
<organism evidence="8 9">
    <name type="scientific">Psychrosphaera haliotis</name>
    <dbReference type="NCBI Taxonomy" id="555083"/>
    <lineage>
        <taxon>Bacteria</taxon>
        <taxon>Pseudomonadati</taxon>
        <taxon>Pseudomonadota</taxon>
        <taxon>Gammaproteobacteria</taxon>
        <taxon>Alteromonadales</taxon>
        <taxon>Pseudoalteromonadaceae</taxon>
        <taxon>Psychrosphaera</taxon>
    </lineage>
</organism>
<comment type="function">
    <text evidence="5">Required for morphogenesis and for the elongation of the flagellar filament by facilitating polymerization of the flagellin monomers at the tip of growing filament. Forms a capping structure, which prevents flagellin subunits (transported through the central channel of the flagellum) from leaking out without polymerization at the distal end.</text>
</comment>
<comment type="caution">
    <text evidence="8">The sequence shown here is derived from an EMBL/GenBank/DDBJ whole genome shotgun (WGS) entry which is preliminary data.</text>
</comment>
<dbReference type="GO" id="GO:0009421">
    <property type="term" value="C:bacterial-type flagellum filament cap"/>
    <property type="evidence" value="ECO:0007669"/>
    <property type="project" value="InterPro"/>
</dbReference>
<evidence type="ECO:0000256" key="2">
    <source>
        <dbReference type="ARBA" id="ARBA00011255"/>
    </source>
</evidence>
<name>A0A6N8F9P8_9GAMM</name>
<evidence type="ECO:0000256" key="1">
    <source>
        <dbReference type="ARBA" id="ARBA00009764"/>
    </source>
</evidence>
<feature type="coiled-coil region" evidence="5">
    <location>
        <begin position="400"/>
        <end position="427"/>
    </location>
</feature>
<evidence type="ECO:0000259" key="7">
    <source>
        <dbReference type="Pfam" id="PF07195"/>
    </source>
</evidence>